<keyword evidence="7 8" id="KW-0411">Iron-sulfur</keyword>
<feature type="binding site" evidence="8">
    <location>
        <position position="372"/>
    </location>
    <ligand>
        <name>[4Fe-4S] cluster</name>
        <dbReference type="ChEBI" id="CHEBI:49883"/>
        <label>1</label>
    </ligand>
</feature>
<dbReference type="InterPro" id="IPR024569">
    <property type="entry name" value="LutB_C"/>
</dbReference>
<keyword evidence="4 8" id="KW-0677">Repeat</keyword>
<evidence type="ECO:0000313" key="13">
    <source>
        <dbReference type="Proteomes" id="UP000198778"/>
    </source>
</evidence>
<dbReference type="InterPro" id="IPR009051">
    <property type="entry name" value="Helical_ferredxn"/>
</dbReference>
<feature type="domain" description="Lactate utilization protein B C-terminal" evidence="10">
    <location>
        <begin position="384"/>
        <end position="470"/>
    </location>
</feature>
<evidence type="ECO:0000259" key="11">
    <source>
        <dbReference type="Pfam" id="PF13183"/>
    </source>
</evidence>
<evidence type="ECO:0000259" key="9">
    <source>
        <dbReference type="Pfam" id="PF02589"/>
    </source>
</evidence>
<keyword evidence="3 8" id="KW-0479">Metal-binding</keyword>
<evidence type="ECO:0000256" key="4">
    <source>
        <dbReference type="ARBA" id="ARBA00022737"/>
    </source>
</evidence>
<evidence type="ECO:0000256" key="2">
    <source>
        <dbReference type="ARBA" id="ARBA00022485"/>
    </source>
</evidence>
<evidence type="ECO:0000256" key="5">
    <source>
        <dbReference type="ARBA" id="ARBA00022982"/>
    </source>
</evidence>
<dbReference type="Gene3D" id="3.40.50.10420">
    <property type="entry name" value="NagB/RpiA/CoA transferase-like"/>
    <property type="match status" value="1"/>
</dbReference>
<proteinExistence type="inferred from homology"/>
<feature type="domain" description="4Fe-4S ferredoxin-type" evidence="11">
    <location>
        <begin position="309"/>
        <end position="376"/>
    </location>
</feature>
<dbReference type="SUPFAM" id="SSF100950">
    <property type="entry name" value="NagB/RpiA/CoA transferase-like"/>
    <property type="match status" value="1"/>
</dbReference>
<dbReference type="GO" id="GO:0051539">
    <property type="term" value="F:4 iron, 4 sulfur cluster binding"/>
    <property type="evidence" value="ECO:0007669"/>
    <property type="project" value="UniProtKB-KW"/>
</dbReference>
<name>A0A1H0F0U7_9BACI</name>
<dbReference type="InterPro" id="IPR003741">
    <property type="entry name" value="LUD_dom"/>
</dbReference>
<dbReference type="Pfam" id="PF02589">
    <property type="entry name" value="LUD_dom"/>
    <property type="match status" value="1"/>
</dbReference>
<reference evidence="13" key="1">
    <citation type="submission" date="2016-10" db="EMBL/GenBank/DDBJ databases">
        <authorList>
            <person name="Varghese N."/>
            <person name="Submissions S."/>
        </authorList>
    </citation>
    <scope>NUCLEOTIDE SEQUENCE [LARGE SCALE GENOMIC DNA]</scope>
    <source>
        <strain evidence="13">CGMCC 1.10369</strain>
    </source>
</reference>
<dbReference type="InterPro" id="IPR022825">
    <property type="entry name" value="LutB"/>
</dbReference>
<dbReference type="EMBL" id="FNIL01000004">
    <property type="protein sequence ID" value="SDN88211.1"/>
    <property type="molecule type" value="Genomic_DNA"/>
</dbReference>
<dbReference type="PANTHER" id="PTHR47153:SF2">
    <property type="entry name" value="LACTATE UTILIZATION PROTEIN B"/>
    <property type="match status" value="1"/>
</dbReference>
<dbReference type="SUPFAM" id="SSF46548">
    <property type="entry name" value="alpha-helical ferredoxin"/>
    <property type="match status" value="1"/>
</dbReference>
<feature type="binding site" evidence="8">
    <location>
        <position position="318"/>
    </location>
    <ligand>
        <name>[4Fe-4S] cluster</name>
        <dbReference type="ChEBI" id="CHEBI:49883"/>
        <label>1</label>
    </ligand>
</feature>
<keyword evidence="1 8" id="KW-0813">Transport</keyword>
<gene>
    <name evidence="8" type="primary">lutB</name>
    <name evidence="12" type="ORF">SAMN04488053_104144</name>
</gene>
<feature type="binding site" evidence="8">
    <location>
        <position position="365"/>
    </location>
    <ligand>
        <name>[4Fe-4S] cluster</name>
        <dbReference type="ChEBI" id="CHEBI:49883"/>
        <label>2</label>
    </ligand>
</feature>
<evidence type="ECO:0000259" key="10">
    <source>
        <dbReference type="Pfam" id="PF11870"/>
    </source>
</evidence>
<feature type="binding site" evidence="8">
    <location>
        <position position="322"/>
    </location>
    <ligand>
        <name>[4Fe-4S] cluster</name>
        <dbReference type="ChEBI" id="CHEBI:49883"/>
        <label>2</label>
    </ligand>
</feature>
<dbReference type="InterPro" id="IPR017896">
    <property type="entry name" value="4Fe4S_Fe-S-bd"/>
</dbReference>
<dbReference type="InterPro" id="IPR024185">
    <property type="entry name" value="FTHF_cligase-like_sf"/>
</dbReference>
<sequence length="484" mass="53860">MGIKISNDSFFERVDKGIKNDFMRQAVSSAQDRLEGRKSAITEEMGDWEDWRELSEEIRQHTLENLDYYLNQFAENVAKQGGHVHFAETPEEANEYITNVAKQKNAKKILKAKSMVSEEIGMNEALEKAGCEVIESDLGEWILQLDDHDPPSHIVVPALHKNKEQIRETFHVKRGYEDTAEPERLAKFAREQLRTEFMQADIGITGCNFAVAESGAISLVTNEGNARLATTIPKTTIAVMGMERIVPTWEELDVLVTMLCRSAVGQKLTSYITGLTPSPGGEGDGPEDFHVVIIDNGRSKILGTKYQSALQCIRCAACINVCPVYRHVGGHSYGSIYPGPIGAVLTPLLEGYDDHKELPYASSLCAACTDACPVKIPLHELLIEHRKDIVEKEKLGTFTEKVMMQGFGYGTSHPSFFKMGGKQVPFLMNIVAEGKDGGGIGPGPIKLWTEIRNLPNSKGDTFRKWFKKRKGGARDGNRDDQRER</sequence>
<accession>A0A1H0F0U7</accession>
<feature type="binding site" evidence="8">
    <location>
        <position position="368"/>
    </location>
    <ligand>
        <name>[4Fe-4S] cluster</name>
        <dbReference type="ChEBI" id="CHEBI:49883"/>
        <label>2</label>
    </ligand>
</feature>
<feature type="binding site" evidence="8">
    <location>
        <position position="312"/>
    </location>
    <ligand>
        <name>[4Fe-4S] cluster</name>
        <dbReference type="ChEBI" id="CHEBI:49883"/>
        <label>1</label>
    </ligand>
</feature>
<comment type="function">
    <text evidence="8">Is involved in L-lactate degradation and allows cells to grow with lactate as the sole carbon source. Has probably a role as an electron transporter during oxidation of L-lactate.</text>
</comment>
<dbReference type="Pfam" id="PF11870">
    <property type="entry name" value="LutB_C"/>
    <property type="match status" value="1"/>
</dbReference>
<protein>
    <recommendedName>
        <fullName evidence="8">Lactate utilization protein B</fullName>
    </recommendedName>
</protein>
<evidence type="ECO:0000256" key="6">
    <source>
        <dbReference type="ARBA" id="ARBA00023004"/>
    </source>
</evidence>
<evidence type="ECO:0000256" key="8">
    <source>
        <dbReference type="HAMAP-Rule" id="MF_02103"/>
    </source>
</evidence>
<keyword evidence="6 8" id="KW-0408">Iron</keyword>
<dbReference type="PROSITE" id="PS00198">
    <property type="entry name" value="4FE4S_FER_1"/>
    <property type="match status" value="1"/>
</dbReference>
<dbReference type="NCBIfam" id="TIGR00273">
    <property type="entry name" value="LutB/LldF family L-lactate oxidation iron-sulfur protein"/>
    <property type="match status" value="1"/>
</dbReference>
<dbReference type="GO" id="GO:0006089">
    <property type="term" value="P:lactate metabolic process"/>
    <property type="evidence" value="ECO:0007669"/>
    <property type="project" value="UniProtKB-UniRule"/>
</dbReference>
<feature type="domain" description="LUD" evidence="9">
    <location>
        <begin position="70"/>
        <end position="294"/>
    </location>
</feature>
<dbReference type="PANTHER" id="PTHR47153">
    <property type="entry name" value="LACTATE UTILIZATION PROTEIN B"/>
    <property type="match status" value="1"/>
</dbReference>
<evidence type="ECO:0000256" key="3">
    <source>
        <dbReference type="ARBA" id="ARBA00022723"/>
    </source>
</evidence>
<dbReference type="GO" id="GO:0046872">
    <property type="term" value="F:metal ion binding"/>
    <property type="evidence" value="ECO:0007669"/>
    <property type="project" value="UniProtKB-KW"/>
</dbReference>
<keyword evidence="13" id="KW-1185">Reference proteome</keyword>
<dbReference type="Proteomes" id="UP000198778">
    <property type="component" value="Unassembled WGS sequence"/>
</dbReference>
<evidence type="ECO:0000256" key="7">
    <source>
        <dbReference type="ARBA" id="ARBA00023014"/>
    </source>
</evidence>
<organism evidence="12 13">
    <name type="scientific">Alkalicoccus daliensis</name>
    <dbReference type="NCBI Taxonomy" id="745820"/>
    <lineage>
        <taxon>Bacteria</taxon>
        <taxon>Bacillati</taxon>
        <taxon>Bacillota</taxon>
        <taxon>Bacilli</taxon>
        <taxon>Bacillales</taxon>
        <taxon>Bacillaceae</taxon>
        <taxon>Alkalicoccus</taxon>
    </lineage>
</organism>
<feature type="binding site" evidence="8">
    <location>
        <position position="315"/>
    </location>
    <ligand>
        <name>[4Fe-4S] cluster</name>
        <dbReference type="ChEBI" id="CHEBI:49883"/>
        <label>1</label>
    </ligand>
</feature>
<comment type="similarity">
    <text evidence="8">Belongs to the LutB/YkgF family.</text>
</comment>
<dbReference type="InterPro" id="IPR037171">
    <property type="entry name" value="NagB/RpiA_transferase-like"/>
</dbReference>
<dbReference type="Pfam" id="PF13183">
    <property type="entry name" value="Fer4_8"/>
    <property type="match status" value="1"/>
</dbReference>
<dbReference type="RefSeq" id="WP_175444233.1">
    <property type="nucleotide sequence ID" value="NZ_FNIL01000004.1"/>
</dbReference>
<evidence type="ECO:0000256" key="1">
    <source>
        <dbReference type="ARBA" id="ARBA00022448"/>
    </source>
</evidence>
<dbReference type="InterPro" id="IPR004452">
    <property type="entry name" value="LutB/LldF"/>
</dbReference>
<dbReference type="HAMAP" id="MF_02103">
    <property type="entry name" value="LutB"/>
    <property type="match status" value="1"/>
</dbReference>
<evidence type="ECO:0000313" key="12">
    <source>
        <dbReference type="EMBL" id="SDN88211.1"/>
    </source>
</evidence>
<dbReference type="AlphaFoldDB" id="A0A1H0F0U7"/>
<dbReference type="STRING" id="745820.SAMN04488053_104144"/>
<keyword evidence="2 8" id="KW-0004">4Fe-4S</keyword>
<dbReference type="Gene3D" id="1.10.1060.10">
    <property type="entry name" value="Alpha-helical ferredoxin"/>
    <property type="match status" value="1"/>
</dbReference>
<dbReference type="InterPro" id="IPR017900">
    <property type="entry name" value="4Fe4S_Fe_S_CS"/>
</dbReference>
<keyword evidence="5 8" id="KW-0249">Electron transport</keyword>